<sequence length="338" mass="39085">MQFHTEFSPEPLPYRLGLDSRIVTIGSCFADVMGRRLIDHKLDVLNNPFGTIFNPVTITKLLTMALRGTTPDDNGYVERDGVWFHYDFHSSLWANTQDELRTKLINVLSTTAEAIRKADFLFLTLGSAIVYRHLETGEVVANCHKMPGSLFEKYLYHIDHLRDDMTRLLKTLHKANPKLKVLLTVSPVRHTRDTLPLNSVSKSTLRVITHELTIWNDWVSYFPAYELMMDDLRDYRFYEADMIHPNAQAHDYIFEKFVQSAFDTELRTFVTQWAQISRSLAHRPLYSDSSPANKQFLGRLLAELEILSKRINLSAELADVRSRLNQGEKKEMGTEEFV</sequence>
<keyword evidence="3" id="KW-1185">Reference proteome</keyword>
<dbReference type="RefSeq" id="WP_097131536.1">
    <property type="nucleotide sequence ID" value="NZ_OCNH01000008.1"/>
</dbReference>
<accession>A0A286GTP6</accession>
<dbReference type="Gene3D" id="3.40.50.1110">
    <property type="entry name" value="SGNH hydrolase"/>
    <property type="match status" value="1"/>
</dbReference>
<dbReference type="EMBL" id="OCNH01000008">
    <property type="protein sequence ID" value="SOD98822.1"/>
    <property type="molecule type" value="Genomic_DNA"/>
</dbReference>
<reference evidence="3" key="1">
    <citation type="submission" date="2017-09" db="EMBL/GenBank/DDBJ databases">
        <authorList>
            <person name="Varghese N."/>
            <person name="Submissions S."/>
        </authorList>
    </citation>
    <scope>NUCLEOTIDE SEQUENCE [LARGE SCALE GENOMIC DNA]</scope>
    <source>
        <strain evidence="3">DSM 29961</strain>
    </source>
</reference>
<evidence type="ECO:0000313" key="2">
    <source>
        <dbReference type="EMBL" id="SOD98822.1"/>
    </source>
</evidence>
<evidence type="ECO:0000313" key="3">
    <source>
        <dbReference type="Proteomes" id="UP000219452"/>
    </source>
</evidence>
<dbReference type="Pfam" id="PF08885">
    <property type="entry name" value="GSCFA"/>
    <property type="match status" value="1"/>
</dbReference>
<dbReference type="Proteomes" id="UP000219452">
    <property type="component" value="Unassembled WGS sequence"/>
</dbReference>
<dbReference type="SUPFAM" id="SSF52266">
    <property type="entry name" value="SGNH hydrolase"/>
    <property type="match status" value="1"/>
</dbReference>
<proteinExistence type="predicted"/>
<dbReference type="CDD" id="cd00229">
    <property type="entry name" value="SGNH_hydrolase"/>
    <property type="match status" value="1"/>
</dbReference>
<name>A0A286GTP6_9BACT</name>
<evidence type="ECO:0000259" key="1">
    <source>
        <dbReference type="Pfam" id="PF08885"/>
    </source>
</evidence>
<gene>
    <name evidence="2" type="ORF">SAMN06269250_6239</name>
</gene>
<dbReference type="InterPro" id="IPR014982">
    <property type="entry name" value="GSCFA"/>
</dbReference>
<dbReference type="AlphaFoldDB" id="A0A286GTP6"/>
<dbReference type="InterPro" id="IPR036514">
    <property type="entry name" value="SGNH_hydro_sf"/>
</dbReference>
<dbReference type="GO" id="GO:0016788">
    <property type="term" value="F:hydrolase activity, acting on ester bonds"/>
    <property type="evidence" value="ECO:0007669"/>
    <property type="project" value="UniProtKB-ARBA"/>
</dbReference>
<organism evidence="2 3">
    <name type="scientific">Spirosoma fluviale</name>
    <dbReference type="NCBI Taxonomy" id="1597977"/>
    <lineage>
        <taxon>Bacteria</taxon>
        <taxon>Pseudomonadati</taxon>
        <taxon>Bacteroidota</taxon>
        <taxon>Cytophagia</taxon>
        <taxon>Cytophagales</taxon>
        <taxon>Cytophagaceae</taxon>
        <taxon>Spirosoma</taxon>
    </lineage>
</organism>
<dbReference type="OrthoDB" id="9807687at2"/>
<feature type="domain" description="GSCFA" evidence="1">
    <location>
        <begin position="21"/>
        <end position="257"/>
    </location>
</feature>
<protein>
    <submittedName>
        <fullName evidence="2">GSCFA family protein</fullName>
    </submittedName>
</protein>